<dbReference type="InterPro" id="IPR035584">
    <property type="entry name" value="PurF_N"/>
</dbReference>
<keyword evidence="7" id="KW-0004">4Fe-4S</keyword>
<gene>
    <name evidence="7" type="primary">purF</name>
    <name evidence="14" type="ORF">H9867_00460</name>
</gene>
<keyword evidence="7 10" id="KW-0460">Magnesium</keyword>
<accession>A0A9D1RWC9</accession>
<dbReference type="GO" id="GO:0009113">
    <property type="term" value="P:purine nucleobase biosynthetic process"/>
    <property type="evidence" value="ECO:0007669"/>
    <property type="project" value="UniProtKB-UniRule"/>
</dbReference>
<dbReference type="Pfam" id="PF00156">
    <property type="entry name" value="Pribosyltran"/>
    <property type="match status" value="1"/>
</dbReference>
<evidence type="ECO:0000256" key="6">
    <source>
        <dbReference type="ARBA" id="ARBA00022962"/>
    </source>
</evidence>
<name>A0A9D1RWC9_9CORY</name>
<dbReference type="CDD" id="cd00715">
    <property type="entry name" value="GPATase_N"/>
    <property type="match status" value="1"/>
</dbReference>
<keyword evidence="7 10" id="KW-0479">Metal-binding</keyword>
<sequence>MGAVADVTSQNTKPRGSHLRADFPYDDAGEGEPREECGVFGVWAPGEDVSKFTYYGLYALQHRGQEAAGIAVGNGEQIVVFKDLGLVSQVFDEQSLEALKGHIAVGHNRYTTAGGNSWENAQPMFRMASDGTDIALGHNGNLVNHRELTQLAARRGLVDPKAHPSDSLVMCALLADDTRQGHSVEQAAMELFPHVKGAYCVVFTDGDALYAVRDPQGVRPLSIGQLEGGGYVVASETAALDIVGAKLVRDVEPGELIAVDADGLRSRRFAPEKRATCVFEYVYLARPDSIIKGQSVNSTRVGIGRQLAKEAPADGDLVIPVPESGTPAAVGYAQASGIPFAQGLMKNAYVGRTFIQPSQSIRQLGIRLKLNPLREVIEGKRLVVVDDSIVRGNTQRALIRMLRDAGAAEVHVRIASPPVRWPCFYGIDFASPQELIANNVDQDDPVAQICEEIGADTLAYVSSEAMIAESGQPPSQLCAACFDGHYPIGMPADDPNSDLVLQMKAQQSGRACASADELDQFVNPTT</sequence>
<comment type="catalytic activity">
    <reaction evidence="7 8">
        <text>5-phospho-beta-D-ribosylamine + L-glutamate + diphosphate = 5-phospho-alpha-D-ribose 1-diphosphate + L-glutamine + H2O</text>
        <dbReference type="Rhea" id="RHEA:14905"/>
        <dbReference type="ChEBI" id="CHEBI:15377"/>
        <dbReference type="ChEBI" id="CHEBI:29985"/>
        <dbReference type="ChEBI" id="CHEBI:33019"/>
        <dbReference type="ChEBI" id="CHEBI:58017"/>
        <dbReference type="ChEBI" id="CHEBI:58359"/>
        <dbReference type="ChEBI" id="CHEBI:58681"/>
        <dbReference type="EC" id="2.4.2.14"/>
    </reaction>
</comment>
<feature type="binding site" evidence="7 10">
    <location>
        <position position="387"/>
    </location>
    <ligand>
        <name>Mg(2+)</name>
        <dbReference type="ChEBI" id="CHEBI:18420"/>
    </ligand>
</feature>
<keyword evidence="5 7" id="KW-0658">Purine biosynthesis</keyword>
<dbReference type="GO" id="GO:0004044">
    <property type="term" value="F:amidophosphoribosyltransferase activity"/>
    <property type="evidence" value="ECO:0007669"/>
    <property type="project" value="UniProtKB-UniRule"/>
</dbReference>
<dbReference type="Pfam" id="PF13537">
    <property type="entry name" value="GATase_7"/>
    <property type="match status" value="1"/>
</dbReference>
<evidence type="ECO:0000256" key="2">
    <source>
        <dbReference type="ARBA" id="ARBA00010138"/>
    </source>
</evidence>
<dbReference type="Proteomes" id="UP000824189">
    <property type="component" value="Unassembled WGS sequence"/>
</dbReference>
<feature type="binding site" evidence="7 10">
    <location>
        <position position="386"/>
    </location>
    <ligand>
        <name>Mg(2+)</name>
        <dbReference type="ChEBI" id="CHEBI:18420"/>
    </ligand>
</feature>
<evidence type="ECO:0000256" key="3">
    <source>
        <dbReference type="ARBA" id="ARBA00022676"/>
    </source>
</evidence>
<comment type="function">
    <text evidence="7">Catalyzes the formation of phosphoribosylamine from phosphoribosylpyrophosphate (PRPP) and glutamine.</text>
</comment>
<dbReference type="PROSITE" id="PS51278">
    <property type="entry name" value="GATASE_TYPE_2"/>
    <property type="match status" value="1"/>
</dbReference>
<evidence type="ECO:0000256" key="11">
    <source>
        <dbReference type="PIRSR" id="PIRSR000485-3"/>
    </source>
</evidence>
<protein>
    <recommendedName>
        <fullName evidence="7">Amidophosphoribosyltransferase</fullName>
        <shortName evidence="7">ATase</shortName>
        <ecNumber evidence="7">2.4.2.14</ecNumber>
    </recommendedName>
    <alternativeName>
        <fullName evidence="7">Glutamine phosphoribosylpyrophosphate amidotransferase</fullName>
        <shortName evidence="7">GPATase</shortName>
    </alternativeName>
</protein>
<dbReference type="InterPro" id="IPR029057">
    <property type="entry name" value="PRTase-like"/>
</dbReference>
<dbReference type="GO" id="GO:0051539">
    <property type="term" value="F:4 iron, 4 sulfur cluster binding"/>
    <property type="evidence" value="ECO:0007669"/>
    <property type="project" value="UniProtKB-KW"/>
</dbReference>
<keyword evidence="7 11" id="KW-0408">Iron</keyword>
<dbReference type="InterPro" id="IPR005854">
    <property type="entry name" value="PurF"/>
</dbReference>
<keyword evidence="7 11" id="KW-0411">Iron-sulfur</keyword>
<dbReference type="GO" id="GO:0000287">
    <property type="term" value="F:magnesium ion binding"/>
    <property type="evidence" value="ECO:0007669"/>
    <property type="project" value="UniProtKB-UniRule"/>
</dbReference>
<feature type="binding site" evidence="7 10">
    <location>
        <position position="324"/>
    </location>
    <ligand>
        <name>Mg(2+)</name>
        <dbReference type="ChEBI" id="CHEBI:18420"/>
    </ligand>
</feature>
<feature type="binding site" evidence="7 11">
    <location>
        <position position="478"/>
    </location>
    <ligand>
        <name>[4Fe-4S] cluster</name>
        <dbReference type="ChEBI" id="CHEBI:49883"/>
    </ligand>
</feature>
<dbReference type="CDD" id="cd06223">
    <property type="entry name" value="PRTases_typeI"/>
    <property type="match status" value="1"/>
</dbReference>
<proteinExistence type="inferred from homology"/>
<evidence type="ECO:0000256" key="1">
    <source>
        <dbReference type="ARBA" id="ARBA00005209"/>
    </source>
</evidence>
<evidence type="ECO:0000256" key="12">
    <source>
        <dbReference type="SAM" id="MobiDB-lite"/>
    </source>
</evidence>
<evidence type="ECO:0000256" key="10">
    <source>
        <dbReference type="PIRSR" id="PIRSR000485-2"/>
    </source>
</evidence>
<dbReference type="PANTHER" id="PTHR11907">
    <property type="entry name" value="AMIDOPHOSPHORIBOSYLTRANSFERASE"/>
    <property type="match status" value="1"/>
</dbReference>
<dbReference type="NCBIfam" id="TIGR01134">
    <property type="entry name" value="purF"/>
    <property type="match status" value="1"/>
</dbReference>
<dbReference type="SUPFAM" id="SSF53271">
    <property type="entry name" value="PRTase-like"/>
    <property type="match status" value="1"/>
</dbReference>
<dbReference type="SUPFAM" id="SSF56235">
    <property type="entry name" value="N-terminal nucleophile aminohydrolases (Ntn hydrolases)"/>
    <property type="match status" value="1"/>
</dbReference>
<comment type="cofactor">
    <cofactor evidence="7 11">
        <name>[4Fe-4S] cluster</name>
        <dbReference type="ChEBI" id="CHEBI:49883"/>
    </cofactor>
    <text evidence="7 11">Binds 1 [4Fe-4S] cluster per subunit.</text>
</comment>
<dbReference type="InterPro" id="IPR029055">
    <property type="entry name" value="Ntn_hydrolases_N"/>
</dbReference>
<dbReference type="EMBL" id="DXFZ01000007">
    <property type="protein sequence ID" value="HIW94952.1"/>
    <property type="molecule type" value="Genomic_DNA"/>
</dbReference>
<organism evidence="14 15">
    <name type="scientific">Candidatus Corynebacterium gallistercoris</name>
    <dbReference type="NCBI Taxonomy" id="2838530"/>
    <lineage>
        <taxon>Bacteria</taxon>
        <taxon>Bacillati</taxon>
        <taxon>Actinomycetota</taxon>
        <taxon>Actinomycetes</taxon>
        <taxon>Mycobacteriales</taxon>
        <taxon>Corynebacteriaceae</taxon>
        <taxon>Corynebacterium</taxon>
    </lineage>
</organism>
<keyword evidence="4 7" id="KW-0808">Transferase</keyword>
<reference evidence="14" key="2">
    <citation type="submission" date="2021-04" db="EMBL/GenBank/DDBJ databases">
        <authorList>
            <person name="Gilroy R."/>
        </authorList>
    </citation>
    <scope>NUCLEOTIDE SEQUENCE</scope>
    <source>
        <strain evidence="14">4376</strain>
    </source>
</reference>
<evidence type="ECO:0000313" key="14">
    <source>
        <dbReference type="EMBL" id="HIW94952.1"/>
    </source>
</evidence>
<feature type="binding site" evidence="7 11">
    <location>
        <position position="481"/>
    </location>
    <ligand>
        <name>[4Fe-4S] cluster</name>
        <dbReference type="ChEBI" id="CHEBI:49883"/>
    </ligand>
</feature>
<feature type="region of interest" description="Disordered" evidence="12">
    <location>
        <begin position="1"/>
        <end position="32"/>
    </location>
</feature>
<evidence type="ECO:0000313" key="15">
    <source>
        <dbReference type="Proteomes" id="UP000824189"/>
    </source>
</evidence>
<dbReference type="Gene3D" id="3.60.20.10">
    <property type="entry name" value="Glutamine Phosphoribosylpyrophosphate, subunit 1, domain 1"/>
    <property type="match status" value="1"/>
</dbReference>
<evidence type="ECO:0000256" key="7">
    <source>
        <dbReference type="HAMAP-Rule" id="MF_01931"/>
    </source>
</evidence>
<comment type="cofactor">
    <cofactor evidence="7 10">
        <name>Mg(2+)</name>
        <dbReference type="ChEBI" id="CHEBI:18420"/>
    </cofactor>
    <text evidence="7 10">Binds 1 Mg(2+) ion per subunit.</text>
</comment>
<evidence type="ECO:0000256" key="5">
    <source>
        <dbReference type="ARBA" id="ARBA00022755"/>
    </source>
</evidence>
<feature type="binding site" evidence="7 11">
    <location>
        <position position="423"/>
    </location>
    <ligand>
        <name>[4Fe-4S] cluster</name>
        <dbReference type="ChEBI" id="CHEBI:49883"/>
    </ligand>
</feature>
<dbReference type="Gene3D" id="3.40.50.2020">
    <property type="match status" value="1"/>
</dbReference>
<evidence type="ECO:0000256" key="4">
    <source>
        <dbReference type="ARBA" id="ARBA00022679"/>
    </source>
</evidence>
<dbReference type="HAMAP" id="MF_01931">
    <property type="entry name" value="PurF"/>
    <property type="match status" value="1"/>
</dbReference>
<dbReference type="InterPro" id="IPR000836">
    <property type="entry name" value="PRTase_dom"/>
</dbReference>
<dbReference type="GO" id="GO:0006189">
    <property type="term" value="P:'de novo' IMP biosynthetic process"/>
    <property type="evidence" value="ECO:0007669"/>
    <property type="project" value="UniProtKB-UniRule"/>
</dbReference>
<feature type="active site" description="Nucleophile" evidence="7 9">
    <location>
        <position position="37"/>
    </location>
</feature>
<comment type="pathway">
    <text evidence="1 7 8">Purine metabolism; IMP biosynthesis via de novo pathway; N(1)-(5-phospho-D-ribosyl)glycinamide from 5-phospho-alpha-D-ribose 1-diphosphate: step 1/2.</text>
</comment>
<evidence type="ECO:0000256" key="8">
    <source>
        <dbReference type="PIRNR" id="PIRNR000485"/>
    </source>
</evidence>
<reference evidence="14" key="1">
    <citation type="journal article" date="2021" name="PeerJ">
        <title>Extensive microbial diversity within the chicken gut microbiome revealed by metagenomics and culture.</title>
        <authorList>
            <person name="Gilroy R."/>
            <person name="Ravi A."/>
            <person name="Getino M."/>
            <person name="Pursley I."/>
            <person name="Horton D.L."/>
            <person name="Alikhan N.F."/>
            <person name="Baker D."/>
            <person name="Gharbi K."/>
            <person name="Hall N."/>
            <person name="Watson M."/>
            <person name="Adriaenssens E.M."/>
            <person name="Foster-Nyarko E."/>
            <person name="Jarju S."/>
            <person name="Secka A."/>
            <person name="Antonio M."/>
            <person name="Oren A."/>
            <person name="Chaudhuri R.R."/>
            <person name="La Ragione R."/>
            <person name="Hildebrand F."/>
            <person name="Pallen M.J."/>
        </authorList>
    </citation>
    <scope>NUCLEOTIDE SEQUENCE</scope>
    <source>
        <strain evidence="14">4376</strain>
    </source>
</reference>
<evidence type="ECO:0000259" key="13">
    <source>
        <dbReference type="PROSITE" id="PS51278"/>
    </source>
</evidence>
<evidence type="ECO:0000256" key="9">
    <source>
        <dbReference type="PIRSR" id="PIRSR000485-1"/>
    </source>
</evidence>
<keyword evidence="6 7" id="KW-0315">Glutamine amidotransferase</keyword>
<comment type="similarity">
    <text evidence="2 7 8">In the C-terminal section; belongs to the purine/pyrimidine phosphoribosyltransferase family.</text>
</comment>
<dbReference type="EC" id="2.4.2.14" evidence="7"/>
<feature type="binding site" evidence="7 11">
    <location>
        <position position="277"/>
    </location>
    <ligand>
        <name>[4Fe-4S] cluster</name>
        <dbReference type="ChEBI" id="CHEBI:49883"/>
    </ligand>
</feature>
<dbReference type="AlphaFoldDB" id="A0A9D1RWC9"/>
<feature type="domain" description="Glutamine amidotransferase type-2" evidence="13">
    <location>
        <begin position="37"/>
        <end position="262"/>
    </location>
</feature>
<keyword evidence="3 7" id="KW-0328">Glycosyltransferase</keyword>
<dbReference type="PIRSF" id="PIRSF000485">
    <property type="entry name" value="Amd_phspho_trans"/>
    <property type="match status" value="1"/>
</dbReference>
<dbReference type="InterPro" id="IPR017932">
    <property type="entry name" value="GATase_2_dom"/>
</dbReference>
<comment type="caution">
    <text evidence="14">The sequence shown here is derived from an EMBL/GenBank/DDBJ whole genome shotgun (WGS) entry which is preliminary data.</text>
</comment>